<evidence type="ECO:0000256" key="8">
    <source>
        <dbReference type="ARBA" id="ARBA00022723"/>
    </source>
</evidence>
<dbReference type="PROSITE" id="PS51068">
    <property type="entry name" value="FPG_CAT"/>
    <property type="match status" value="1"/>
</dbReference>
<organism evidence="23 24">
    <name type="scientific">Radiobacillus deserti</name>
    <dbReference type="NCBI Taxonomy" id="2594883"/>
    <lineage>
        <taxon>Bacteria</taxon>
        <taxon>Bacillati</taxon>
        <taxon>Bacillota</taxon>
        <taxon>Bacilli</taxon>
        <taxon>Bacillales</taxon>
        <taxon>Bacillaceae</taxon>
        <taxon>Radiobacillus</taxon>
    </lineage>
</organism>
<dbReference type="GO" id="GO:0006284">
    <property type="term" value="P:base-excision repair"/>
    <property type="evidence" value="ECO:0007669"/>
    <property type="project" value="InterPro"/>
</dbReference>
<evidence type="ECO:0000256" key="10">
    <source>
        <dbReference type="ARBA" id="ARBA00022771"/>
    </source>
</evidence>
<evidence type="ECO:0000313" key="24">
    <source>
        <dbReference type="Proteomes" id="UP000315215"/>
    </source>
</evidence>
<dbReference type="InterPro" id="IPR015886">
    <property type="entry name" value="H2TH_FPG"/>
</dbReference>
<dbReference type="KEGG" id="aqt:FN924_09305"/>
<dbReference type="InterPro" id="IPR010663">
    <property type="entry name" value="Znf_FPG/IleRS"/>
</dbReference>
<keyword evidence="17 23" id="KW-0326">Glycosidase</keyword>
<evidence type="ECO:0000256" key="7">
    <source>
        <dbReference type="ARBA" id="ARBA00016240"/>
    </source>
</evidence>
<dbReference type="PROSITE" id="PS51066">
    <property type="entry name" value="ZF_FPG_2"/>
    <property type="match status" value="1"/>
</dbReference>
<evidence type="ECO:0000256" key="14">
    <source>
        <dbReference type="ARBA" id="ARBA00023204"/>
    </source>
</evidence>
<dbReference type="SUPFAM" id="SSF57716">
    <property type="entry name" value="Glucocorticoid receptor-like (DNA-binding domain)"/>
    <property type="match status" value="1"/>
</dbReference>
<dbReference type="InterPro" id="IPR000214">
    <property type="entry name" value="Znf_DNA_glyclase/AP_lyase"/>
</dbReference>
<dbReference type="SUPFAM" id="SSF81624">
    <property type="entry name" value="N-terminal domain of MutM-like DNA repair proteins"/>
    <property type="match status" value="1"/>
</dbReference>
<comment type="catalytic activity">
    <reaction evidence="1">
        <text>Hydrolysis of DNA containing ring-opened 7-methylguanine residues, releasing 2,6-diamino-4-hydroxy-5-(N-methyl)formamidopyrimidine.</text>
        <dbReference type="EC" id="3.2.2.23"/>
    </reaction>
</comment>
<dbReference type="Pfam" id="PF01149">
    <property type="entry name" value="Fapy_DNA_glyco"/>
    <property type="match status" value="1"/>
</dbReference>
<keyword evidence="14" id="KW-0234">DNA repair</keyword>
<evidence type="ECO:0000256" key="18">
    <source>
        <dbReference type="ARBA" id="ARBA00030638"/>
    </source>
</evidence>
<dbReference type="SMART" id="SM01232">
    <property type="entry name" value="H2TH"/>
    <property type="match status" value="1"/>
</dbReference>
<dbReference type="GO" id="GO:0034039">
    <property type="term" value="F:8-oxo-7,8-dihydroguanine DNA N-glycosylase activity"/>
    <property type="evidence" value="ECO:0007669"/>
    <property type="project" value="TreeGrafter"/>
</dbReference>
<evidence type="ECO:0000256" key="20">
    <source>
        <dbReference type="PROSITE-ProRule" id="PRU00391"/>
    </source>
</evidence>
<dbReference type="AlphaFoldDB" id="A0A516KG81"/>
<dbReference type="EMBL" id="CP041666">
    <property type="protein sequence ID" value="QDP40356.1"/>
    <property type="molecule type" value="Genomic_DNA"/>
</dbReference>
<dbReference type="EC" id="4.2.99.18" evidence="6"/>
<keyword evidence="16" id="KW-0511">Multifunctional enzyme</keyword>
<dbReference type="OrthoDB" id="9800855at2"/>
<dbReference type="Proteomes" id="UP000315215">
    <property type="component" value="Chromosome"/>
</dbReference>
<evidence type="ECO:0000256" key="15">
    <source>
        <dbReference type="ARBA" id="ARBA00023239"/>
    </source>
</evidence>
<dbReference type="PANTHER" id="PTHR22993">
    <property type="entry name" value="FORMAMIDOPYRIMIDINE-DNA GLYCOSYLASE"/>
    <property type="match status" value="1"/>
</dbReference>
<dbReference type="Gene3D" id="3.20.190.10">
    <property type="entry name" value="MutM-like, N-terminal"/>
    <property type="match status" value="1"/>
</dbReference>
<dbReference type="GO" id="GO:0003690">
    <property type="term" value="F:double-stranded DNA binding"/>
    <property type="evidence" value="ECO:0007669"/>
    <property type="project" value="UniProtKB-ARBA"/>
</dbReference>
<dbReference type="FunFam" id="1.10.8.50:FF:000003">
    <property type="entry name" value="Formamidopyrimidine-DNA glycosylase"/>
    <property type="match status" value="1"/>
</dbReference>
<dbReference type="GO" id="GO:0140078">
    <property type="term" value="F:class I DNA-(apurinic or apyrimidinic site) endonuclease activity"/>
    <property type="evidence" value="ECO:0007669"/>
    <property type="project" value="UniProtKB-EC"/>
</dbReference>
<reference evidence="23 24" key="1">
    <citation type="submission" date="2019-07" db="EMBL/GenBank/DDBJ databases">
        <authorList>
            <person name="Li J."/>
        </authorList>
    </citation>
    <scope>NUCLEOTIDE SEQUENCE [LARGE SCALE GENOMIC DNA]</scope>
    <source>
        <strain evidence="23 24">TKL69</strain>
    </source>
</reference>
<accession>A0A516KG81</accession>
<evidence type="ECO:0000313" key="23">
    <source>
        <dbReference type="EMBL" id="QDP40356.1"/>
    </source>
</evidence>
<evidence type="ECO:0000256" key="13">
    <source>
        <dbReference type="ARBA" id="ARBA00023125"/>
    </source>
</evidence>
<evidence type="ECO:0000256" key="11">
    <source>
        <dbReference type="ARBA" id="ARBA00022801"/>
    </source>
</evidence>
<dbReference type="GO" id="GO:0008270">
    <property type="term" value="F:zinc ion binding"/>
    <property type="evidence" value="ECO:0007669"/>
    <property type="project" value="UniProtKB-KW"/>
</dbReference>
<evidence type="ECO:0000256" key="16">
    <source>
        <dbReference type="ARBA" id="ARBA00023268"/>
    </source>
</evidence>
<dbReference type="Pfam" id="PF06831">
    <property type="entry name" value="H2TH"/>
    <property type="match status" value="1"/>
</dbReference>
<dbReference type="SMART" id="SM00898">
    <property type="entry name" value="Fapy_DNA_glyco"/>
    <property type="match status" value="1"/>
</dbReference>
<evidence type="ECO:0000256" key="19">
    <source>
        <dbReference type="ARBA" id="ARBA00044632"/>
    </source>
</evidence>
<evidence type="ECO:0000256" key="12">
    <source>
        <dbReference type="ARBA" id="ARBA00022833"/>
    </source>
</evidence>
<gene>
    <name evidence="23" type="primary">mutM</name>
    <name evidence="23" type="ORF">FN924_09305</name>
</gene>
<keyword evidence="10 20" id="KW-0863">Zinc-finger</keyword>
<evidence type="ECO:0000259" key="22">
    <source>
        <dbReference type="PROSITE" id="PS51068"/>
    </source>
</evidence>
<feature type="domain" description="Formamidopyrimidine-DNA glycosylase catalytic" evidence="22">
    <location>
        <begin position="2"/>
        <end position="98"/>
    </location>
</feature>
<keyword evidence="8" id="KW-0479">Metal-binding</keyword>
<keyword evidence="15 23" id="KW-0456">Lyase</keyword>
<protein>
    <recommendedName>
        <fullName evidence="7">Formamidopyrimidine-DNA glycosylase</fullName>
        <ecNumber evidence="5">3.2.2.23</ecNumber>
        <ecNumber evidence="6">4.2.99.18</ecNumber>
    </recommendedName>
    <alternativeName>
        <fullName evidence="18">DNA-(apurinic or apyrimidinic site) lyase MutM</fullName>
    </alternativeName>
</protein>
<evidence type="ECO:0000256" key="2">
    <source>
        <dbReference type="ARBA" id="ARBA00001947"/>
    </source>
</evidence>
<dbReference type="EC" id="3.2.2.23" evidence="5"/>
<sequence>MPELPEMEHYKQLLEQTIKEKTITEVKILREKSINVSVSAFEKRVVSQQVTDIERKAKHLVLHLSSGDVLLLHLMLGGWMFYGLEGPDRTVQVRLSFGHHHLHFIGLRLGYLHILTESEMVQALENLGPEPLSDNFSLDMFIEKMHRKRGKLKTALVDQQFLSGIGNRYSDEICWQAQVLPTRSVNELTKIEMTNIFGAIRTILPKAIKLGGYMNEKFMKDDRITGGYLPHFHVYKQEGEACPRCSHPIRRSEISSRKTFYCSNCQY</sequence>
<proteinExistence type="inferred from homology"/>
<keyword evidence="13" id="KW-0238">DNA-binding</keyword>
<evidence type="ECO:0000256" key="5">
    <source>
        <dbReference type="ARBA" id="ARBA00012024"/>
    </source>
</evidence>
<dbReference type="NCBIfam" id="NF002211">
    <property type="entry name" value="PRK01103.1"/>
    <property type="match status" value="1"/>
</dbReference>
<keyword evidence="12" id="KW-0862">Zinc</keyword>
<dbReference type="GO" id="GO:0003684">
    <property type="term" value="F:damaged DNA binding"/>
    <property type="evidence" value="ECO:0007669"/>
    <property type="project" value="InterPro"/>
</dbReference>
<evidence type="ECO:0000256" key="4">
    <source>
        <dbReference type="ARBA" id="ARBA00011245"/>
    </source>
</evidence>
<keyword evidence="11 23" id="KW-0378">Hydrolase</keyword>
<dbReference type="InterPro" id="IPR035937">
    <property type="entry name" value="FPG_N"/>
</dbReference>
<dbReference type="Pfam" id="PF06827">
    <property type="entry name" value="zf-FPG_IleRS"/>
    <property type="match status" value="1"/>
</dbReference>
<name>A0A516KG81_9BACI</name>
<dbReference type="RefSeq" id="WP_143893849.1">
    <property type="nucleotide sequence ID" value="NZ_CP041666.1"/>
</dbReference>
<keyword evidence="9" id="KW-0227">DNA damage</keyword>
<keyword evidence="24" id="KW-1185">Reference proteome</keyword>
<comment type="cofactor">
    <cofactor evidence="2">
        <name>Zn(2+)</name>
        <dbReference type="ChEBI" id="CHEBI:29105"/>
    </cofactor>
</comment>
<dbReference type="PANTHER" id="PTHR22993:SF9">
    <property type="entry name" value="FORMAMIDOPYRIMIDINE-DNA GLYCOSYLASE"/>
    <property type="match status" value="1"/>
</dbReference>
<comment type="similarity">
    <text evidence="3">Belongs to the FPG family.</text>
</comment>
<dbReference type="InterPro" id="IPR010979">
    <property type="entry name" value="Ribosomal_uS13-like_H2TH"/>
</dbReference>
<dbReference type="SUPFAM" id="SSF46946">
    <property type="entry name" value="S13-like H2TH domain"/>
    <property type="match status" value="1"/>
</dbReference>
<comment type="catalytic activity">
    <reaction evidence="19">
        <text>2'-deoxyribonucleotide-(2'-deoxyribose 5'-phosphate)-2'-deoxyribonucleotide-DNA = a 3'-end 2'-deoxyribonucleotide-(2,3-dehydro-2,3-deoxyribose 5'-phosphate)-DNA + a 5'-end 5'-phospho-2'-deoxyribonucleoside-DNA + H(+)</text>
        <dbReference type="Rhea" id="RHEA:66592"/>
        <dbReference type="Rhea" id="RHEA-COMP:13180"/>
        <dbReference type="Rhea" id="RHEA-COMP:16897"/>
        <dbReference type="Rhea" id="RHEA-COMP:17067"/>
        <dbReference type="ChEBI" id="CHEBI:15378"/>
        <dbReference type="ChEBI" id="CHEBI:136412"/>
        <dbReference type="ChEBI" id="CHEBI:157695"/>
        <dbReference type="ChEBI" id="CHEBI:167181"/>
        <dbReference type="EC" id="4.2.99.18"/>
    </reaction>
</comment>
<comment type="subunit">
    <text evidence="4">Monomer.</text>
</comment>
<evidence type="ECO:0000256" key="17">
    <source>
        <dbReference type="ARBA" id="ARBA00023295"/>
    </source>
</evidence>
<feature type="domain" description="FPG-type" evidence="21">
    <location>
        <begin position="233"/>
        <end position="267"/>
    </location>
</feature>
<dbReference type="InterPro" id="IPR012319">
    <property type="entry name" value="FPG_cat"/>
</dbReference>
<dbReference type="Gene3D" id="1.10.8.50">
    <property type="match status" value="1"/>
</dbReference>
<evidence type="ECO:0000256" key="9">
    <source>
        <dbReference type="ARBA" id="ARBA00022763"/>
    </source>
</evidence>
<evidence type="ECO:0000259" key="21">
    <source>
        <dbReference type="PROSITE" id="PS51066"/>
    </source>
</evidence>
<evidence type="ECO:0000256" key="3">
    <source>
        <dbReference type="ARBA" id="ARBA00009409"/>
    </source>
</evidence>
<evidence type="ECO:0000256" key="6">
    <source>
        <dbReference type="ARBA" id="ARBA00012720"/>
    </source>
</evidence>
<dbReference type="InterPro" id="IPR020629">
    <property type="entry name" value="FPG_Glyclase"/>
</dbReference>
<evidence type="ECO:0000256" key="1">
    <source>
        <dbReference type="ARBA" id="ARBA00001668"/>
    </source>
</evidence>